<protein>
    <submittedName>
        <fullName evidence="5">Ubiquinone biosynthesis O-methyltransferase</fullName>
        <ecNumber evidence="5">2.1.1.222</ecNumber>
    </submittedName>
</protein>
<dbReference type="GO" id="GO:0032259">
    <property type="term" value="P:methylation"/>
    <property type="evidence" value="ECO:0007669"/>
    <property type="project" value="UniProtKB-KW"/>
</dbReference>
<keyword evidence="5" id="KW-0830">Ubiquinone</keyword>
<dbReference type="GO" id="GO:0008757">
    <property type="term" value="F:S-adenosylmethionine-dependent methyltransferase activity"/>
    <property type="evidence" value="ECO:0007669"/>
    <property type="project" value="InterPro"/>
</dbReference>
<dbReference type="Pfam" id="PF08241">
    <property type="entry name" value="Methyltransf_11"/>
    <property type="match status" value="1"/>
</dbReference>
<dbReference type="EC" id="2.1.1.222" evidence="5"/>
<name>A0A645ES55_9ZZZZ</name>
<organism evidence="5">
    <name type="scientific">bioreactor metagenome</name>
    <dbReference type="NCBI Taxonomy" id="1076179"/>
    <lineage>
        <taxon>unclassified sequences</taxon>
        <taxon>metagenomes</taxon>
        <taxon>ecological metagenomes</taxon>
    </lineage>
</organism>
<dbReference type="InterPro" id="IPR013216">
    <property type="entry name" value="Methyltransf_11"/>
</dbReference>
<dbReference type="CDD" id="cd02440">
    <property type="entry name" value="AdoMet_MTases"/>
    <property type="match status" value="1"/>
</dbReference>
<dbReference type="Gene3D" id="3.40.50.150">
    <property type="entry name" value="Vaccinia Virus protein VP39"/>
    <property type="match status" value="1"/>
</dbReference>
<evidence type="ECO:0000259" key="4">
    <source>
        <dbReference type="Pfam" id="PF08241"/>
    </source>
</evidence>
<dbReference type="InterPro" id="IPR029063">
    <property type="entry name" value="SAM-dependent_MTases_sf"/>
</dbReference>
<dbReference type="GO" id="GO:0102208">
    <property type="term" value="F:2-polyprenyl-6-hydroxyphenol methylase activity"/>
    <property type="evidence" value="ECO:0007669"/>
    <property type="project" value="UniProtKB-EC"/>
</dbReference>
<evidence type="ECO:0000256" key="1">
    <source>
        <dbReference type="ARBA" id="ARBA00022603"/>
    </source>
</evidence>
<evidence type="ECO:0000256" key="3">
    <source>
        <dbReference type="ARBA" id="ARBA00022691"/>
    </source>
</evidence>
<dbReference type="SUPFAM" id="SSF53335">
    <property type="entry name" value="S-adenosyl-L-methionine-dependent methyltransferases"/>
    <property type="match status" value="1"/>
</dbReference>
<feature type="domain" description="Methyltransferase type 11" evidence="4">
    <location>
        <begin position="44"/>
        <end position="142"/>
    </location>
</feature>
<evidence type="ECO:0000256" key="2">
    <source>
        <dbReference type="ARBA" id="ARBA00022679"/>
    </source>
</evidence>
<keyword evidence="2 5" id="KW-0808">Transferase</keyword>
<evidence type="ECO:0000313" key="5">
    <source>
        <dbReference type="EMBL" id="MPN04122.1"/>
    </source>
</evidence>
<accession>A0A645ES55</accession>
<sequence>MNLNELYERFEEDKRLNTNKANSIEFLTSISYIDKFLKKGMKILDIGAGTGAYSIYYASKGYDVTAVEPVEKNLEVIKAKALDKNLKINIQQGNALDLSHLPAESFDVVLCFGPLYHVDTDEKKLKCIEETKRVCKKNGKIFYAYLSNDMVFITESILYNKEYLGGPHYDHNTFKLADMPFCFMTVSHMEHLMELSKLKEVKHFAADGLSELLSEKINTFNEEQFKEWFRFHLYTCEKKELLGYSNHIVFIAEKQN</sequence>
<dbReference type="PANTHER" id="PTHR43464">
    <property type="entry name" value="METHYLTRANSFERASE"/>
    <property type="match status" value="1"/>
</dbReference>
<gene>
    <name evidence="5" type="primary">ubiG_55</name>
    <name evidence="5" type="ORF">SDC9_151358</name>
</gene>
<keyword evidence="3" id="KW-0949">S-adenosyl-L-methionine</keyword>
<proteinExistence type="predicted"/>
<comment type="caution">
    <text evidence="5">The sequence shown here is derived from an EMBL/GenBank/DDBJ whole genome shotgun (WGS) entry which is preliminary data.</text>
</comment>
<dbReference type="EMBL" id="VSSQ01050057">
    <property type="protein sequence ID" value="MPN04122.1"/>
    <property type="molecule type" value="Genomic_DNA"/>
</dbReference>
<reference evidence="5" key="1">
    <citation type="submission" date="2019-08" db="EMBL/GenBank/DDBJ databases">
        <authorList>
            <person name="Kucharzyk K."/>
            <person name="Murdoch R.W."/>
            <person name="Higgins S."/>
            <person name="Loffler F."/>
        </authorList>
    </citation>
    <scope>NUCLEOTIDE SEQUENCE</scope>
</reference>
<keyword evidence="1 5" id="KW-0489">Methyltransferase</keyword>
<dbReference type="AlphaFoldDB" id="A0A645ES55"/>
<dbReference type="PANTHER" id="PTHR43464:SF19">
    <property type="entry name" value="UBIQUINONE BIOSYNTHESIS O-METHYLTRANSFERASE, MITOCHONDRIAL"/>
    <property type="match status" value="1"/>
</dbReference>